<comment type="caution">
    <text evidence="1">The sequence shown here is derived from an EMBL/GenBank/DDBJ whole genome shotgun (WGS) entry which is preliminary data.</text>
</comment>
<protein>
    <submittedName>
        <fullName evidence="1">Uncharacterized protein</fullName>
    </submittedName>
</protein>
<dbReference type="EMBL" id="NBSK02000005">
    <property type="protein sequence ID" value="KAJ0205192.1"/>
    <property type="molecule type" value="Genomic_DNA"/>
</dbReference>
<proteinExistence type="predicted"/>
<reference evidence="1 2" key="1">
    <citation type="journal article" date="2017" name="Nat. Commun.">
        <title>Genome assembly with in vitro proximity ligation data and whole-genome triplication in lettuce.</title>
        <authorList>
            <person name="Reyes-Chin-Wo S."/>
            <person name="Wang Z."/>
            <person name="Yang X."/>
            <person name="Kozik A."/>
            <person name="Arikit S."/>
            <person name="Song C."/>
            <person name="Xia L."/>
            <person name="Froenicke L."/>
            <person name="Lavelle D.O."/>
            <person name="Truco M.J."/>
            <person name="Xia R."/>
            <person name="Zhu S."/>
            <person name="Xu C."/>
            <person name="Xu H."/>
            <person name="Xu X."/>
            <person name="Cox K."/>
            <person name="Korf I."/>
            <person name="Meyers B.C."/>
            <person name="Michelmore R.W."/>
        </authorList>
    </citation>
    <scope>NUCLEOTIDE SEQUENCE [LARGE SCALE GENOMIC DNA]</scope>
    <source>
        <strain evidence="2">cv. Salinas</strain>
        <tissue evidence="1">Seedlings</tissue>
    </source>
</reference>
<sequence>MPLICGHYNSNAYHGKDNLHVDAGKGLPILHIGSSKNHSPNKSFHLSNLLQVPTITKHLLSVQQFFLHNNVFLEFCSYFFTVKDEATIELGV</sequence>
<keyword evidence="2" id="KW-1185">Reference proteome</keyword>
<gene>
    <name evidence="1" type="ORF">LSAT_V11C500263330</name>
</gene>
<dbReference type="AlphaFoldDB" id="A0A9R1VDQ0"/>
<evidence type="ECO:0000313" key="2">
    <source>
        <dbReference type="Proteomes" id="UP000235145"/>
    </source>
</evidence>
<accession>A0A9R1VDQ0</accession>
<name>A0A9R1VDQ0_LACSA</name>
<organism evidence="1 2">
    <name type="scientific">Lactuca sativa</name>
    <name type="common">Garden lettuce</name>
    <dbReference type="NCBI Taxonomy" id="4236"/>
    <lineage>
        <taxon>Eukaryota</taxon>
        <taxon>Viridiplantae</taxon>
        <taxon>Streptophyta</taxon>
        <taxon>Embryophyta</taxon>
        <taxon>Tracheophyta</taxon>
        <taxon>Spermatophyta</taxon>
        <taxon>Magnoliopsida</taxon>
        <taxon>eudicotyledons</taxon>
        <taxon>Gunneridae</taxon>
        <taxon>Pentapetalae</taxon>
        <taxon>asterids</taxon>
        <taxon>campanulids</taxon>
        <taxon>Asterales</taxon>
        <taxon>Asteraceae</taxon>
        <taxon>Cichorioideae</taxon>
        <taxon>Cichorieae</taxon>
        <taxon>Lactucinae</taxon>
        <taxon>Lactuca</taxon>
    </lineage>
</organism>
<dbReference type="Proteomes" id="UP000235145">
    <property type="component" value="Unassembled WGS sequence"/>
</dbReference>
<evidence type="ECO:0000313" key="1">
    <source>
        <dbReference type="EMBL" id="KAJ0205192.1"/>
    </source>
</evidence>